<evidence type="ECO:0000313" key="11">
    <source>
        <dbReference type="EMBL" id="EFX96528.1"/>
    </source>
</evidence>
<proteinExistence type="inferred from homology"/>
<dbReference type="Pfam" id="PF03714">
    <property type="entry name" value="PUD"/>
    <property type="match status" value="1"/>
</dbReference>
<dbReference type="InterPro" id="IPR011840">
    <property type="entry name" value="PulA_typeI"/>
</dbReference>
<comment type="catalytic activity">
    <reaction evidence="6">
        <text>Hydrolysis of (1-&gt;6)-alpha-D-glucosidic linkages in pullulan, amylopectin and glycogen, and in the alpha- and beta-limit dextrins of amylopectin and glycogen.</text>
        <dbReference type="EC" id="3.2.1.41"/>
    </reaction>
</comment>
<protein>
    <recommendedName>
        <fullName evidence="7">pullulanase</fullName>
        <ecNumber evidence="7">3.2.1.41</ecNumber>
    </recommendedName>
    <alternativeName>
        <fullName evidence="8">Alpha-dextrin endo-1,6-alpha-glucosidase</fullName>
    </alternativeName>
    <alternativeName>
        <fullName evidence="9">Pullulan 6-glucanohydrolase</fullName>
    </alternativeName>
</protein>
<dbReference type="InterPro" id="IPR013784">
    <property type="entry name" value="Carb-bd-like_fold"/>
</dbReference>
<keyword evidence="12" id="KW-1185">Reference proteome</keyword>
<dbReference type="RefSeq" id="WP_003096627.1">
    <property type="nucleotide sequence ID" value="NZ_GL831112.1"/>
</dbReference>
<evidence type="ECO:0000259" key="10">
    <source>
        <dbReference type="SMART" id="SM00642"/>
    </source>
</evidence>
<dbReference type="Gene3D" id="2.60.40.1110">
    <property type="match status" value="1"/>
</dbReference>
<evidence type="ECO:0000256" key="9">
    <source>
        <dbReference type="ARBA" id="ARBA00031076"/>
    </source>
</evidence>
<dbReference type="EC" id="3.2.1.41" evidence="7"/>
<dbReference type="InterPro" id="IPR014756">
    <property type="entry name" value="Ig_E-set"/>
</dbReference>
<dbReference type="InterPro" id="IPR006047">
    <property type="entry name" value="GH13_cat_dom"/>
</dbReference>
<dbReference type="InterPro" id="IPR013783">
    <property type="entry name" value="Ig-like_fold"/>
</dbReference>
<dbReference type="PANTHER" id="PTHR43002">
    <property type="entry name" value="GLYCOGEN DEBRANCHING ENZYME"/>
    <property type="match status" value="1"/>
</dbReference>
<dbReference type="SUPFAM" id="SSF49452">
    <property type="entry name" value="Starch-binding domain-like"/>
    <property type="match status" value="1"/>
</dbReference>
<sequence>MDNLLTVHFHSMHGDYSRYSMWKWLDGYWGEEAHFSREDDFGLVGQLTFPANRFIDYVNLLVKTEDWSKQTHDYRIRRFLGDAPNAIWVVEGDPTVYYSKQAAMTSHSFEGRDQHAFDMALRRQEFDQKWGFQGWLGHKYEKGSTEFRLWAPLARRVQLLLFKKGSKKSKVIKMSRGTSVNKDRHEMNTHGVWSVSVPGDLDGLAYQFRVYHEESFYQDTRDPYSIALSLNNKKSLVVNPERLVPKGYQKVTRQGANWRNANACSSVICEMHLRDFSISETSGVKKAYRGTYLGACQKGTKNAQGDVTGFDYIKRMGYNYVQLQPVFDHHKNYDKNGNLLYNWGYDPENYNVPDRQFAVDQKNPLAPILELKKMIQAYHEAGIGVIMDVVYNHTYSSYSSPFQLTVPAYYYRMHDNGSFQDGSGCGNETASEKEMYRKYMIDSLTYWAEEFGVDGFRFDLMGLHDVATMNAIRSAMDDIDPRILIYGEGWDMGIGLPVDQKAKKDNAALMPRIGFFNDNARDAVKGAEVYGQISNGYVSGAPLEDKIAKSLLGSRGFVNYLMPGQVLNYIEAHDNYNLNDLMHHLHPQDSPEDIEKRIYLANALNLTMQGMCFMQLGQEFQRSKMVATGEDGNYTEADVKRAMNSYNAPDEVNCVDWNQVTLKKELIDKIAKLIERKRTVAEFSYRSYADIYDNLYVTKADFASGIVELHISGKLDETLVFDNMKKDLEVY</sequence>
<comment type="caution">
    <text evidence="11">The sequence shown here is derived from an EMBL/GenBank/DDBJ whole genome shotgun (WGS) entry which is preliminary data.</text>
</comment>
<dbReference type="Pfam" id="PF00128">
    <property type="entry name" value="Alpha-amylase"/>
    <property type="match status" value="1"/>
</dbReference>
<dbReference type="SUPFAM" id="SSF51445">
    <property type="entry name" value="(Trans)glycosidases"/>
    <property type="match status" value="1"/>
</dbReference>
<dbReference type="EMBL" id="AEVI01000021">
    <property type="protein sequence ID" value="EFX96528.1"/>
    <property type="molecule type" value="Genomic_DNA"/>
</dbReference>
<keyword evidence="3 11" id="KW-0378">Hydrolase</keyword>
<comment type="similarity">
    <text evidence="1">Belongs to the glycosyl hydrolase 13 family.</text>
</comment>
<keyword evidence="2" id="KW-0732">Signal</keyword>
<organism evidence="11 12">
    <name type="scientific">Streptococcus vestibularis ATCC 49124</name>
    <dbReference type="NCBI Taxonomy" id="889206"/>
    <lineage>
        <taxon>Bacteria</taxon>
        <taxon>Bacillati</taxon>
        <taxon>Bacillota</taxon>
        <taxon>Bacilli</taxon>
        <taxon>Lactobacillales</taxon>
        <taxon>Streptococcaceae</taxon>
        <taxon>Streptococcus</taxon>
    </lineage>
</organism>
<dbReference type="Gene3D" id="3.20.20.80">
    <property type="entry name" value="Glycosidases"/>
    <property type="match status" value="1"/>
</dbReference>
<name>A0ABP2KKM2_STRVE</name>
<dbReference type="GO" id="GO:0051060">
    <property type="term" value="F:pullulanase activity"/>
    <property type="evidence" value="ECO:0007669"/>
    <property type="project" value="UniProtKB-EC"/>
</dbReference>
<keyword evidence="5 11" id="KW-0326">Glycosidase</keyword>
<dbReference type="Pfam" id="PF02922">
    <property type="entry name" value="CBM_48"/>
    <property type="match status" value="1"/>
</dbReference>
<evidence type="ECO:0000256" key="2">
    <source>
        <dbReference type="ARBA" id="ARBA00022729"/>
    </source>
</evidence>
<dbReference type="CDD" id="cd02860">
    <property type="entry name" value="E_set_Pullulanase"/>
    <property type="match status" value="1"/>
</dbReference>
<dbReference type="InterPro" id="IPR004193">
    <property type="entry name" value="Glyco_hydro_13_N"/>
</dbReference>
<evidence type="ECO:0000256" key="4">
    <source>
        <dbReference type="ARBA" id="ARBA00022837"/>
    </source>
</evidence>
<evidence type="ECO:0000256" key="3">
    <source>
        <dbReference type="ARBA" id="ARBA00022801"/>
    </source>
</evidence>
<dbReference type="InterPro" id="IPR017853">
    <property type="entry name" value="GH"/>
</dbReference>
<evidence type="ECO:0000256" key="5">
    <source>
        <dbReference type="ARBA" id="ARBA00023295"/>
    </source>
</evidence>
<dbReference type="SMART" id="SM00642">
    <property type="entry name" value="Aamy"/>
    <property type="match status" value="1"/>
</dbReference>
<feature type="domain" description="Glycosyl hydrolase family 13 catalytic" evidence="10">
    <location>
        <begin position="270"/>
        <end position="674"/>
    </location>
</feature>
<dbReference type="InterPro" id="IPR005323">
    <property type="entry name" value="CBM41_pullulanase"/>
</dbReference>
<dbReference type="SUPFAM" id="SSF81296">
    <property type="entry name" value="E set domains"/>
    <property type="match status" value="1"/>
</dbReference>
<dbReference type="Gene3D" id="2.60.40.10">
    <property type="entry name" value="Immunoglobulins"/>
    <property type="match status" value="1"/>
</dbReference>
<dbReference type="CDD" id="cd11341">
    <property type="entry name" value="AmyAc_Pullulanase_LD-like"/>
    <property type="match status" value="1"/>
</dbReference>
<evidence type="ECO:0000256" key="7">
    <source>
        <dbReference type="ARBA" id="ARBA00024062"/>
    </source>
</evidence>
<evidence type="ECO:0000256" key="6">
    <source>
        <dbReference type="ARBA" id="ARBA00023965"/>
    </source>
</evidence>
<evidence type="ECO:0000256" key="8">
    <source>
        <dbReference type="ARBA" id="ARBA00029618"/>
    </source>
</evidence>
<dbReference type="Proteomes" id="UP000003697">
    <property type="component" value="Unassembled WGS sequence"/>
</dbReference>
<reference evidence="11 12" key="1">
    <citation type="submission" date="2011-01" db="EMBL/GenBank/DDBJ databases">
        <authorList>
            <person name="Muzny D."/>
            <person name="Qin X."/>
            <person name="Buhay C."/>
            <person name="Dugan-Rocha S."/>
            <person name="Ding Y."/>
            <person name="Chen G."/>
            <person name="Hawes A."/>
            <person name="Holder M."/>
            <person name="Jhangiani S."/>
            <person name="Johnson A."/>
            <person name="Khan Z."/>
            <person name="Li Z."/>
            <person name="Liu W."/>
            <person name="Liu X."/>
            <person name="Perez L."/>
            <person name="Shen H."/>
            <person name="Wang Q."/>
            <person name="Watt J."/>
            <person name="Xi L."/>
            <person name="Xin Y."/>
            <person name="Zhou J."/>
            <person name="Deng J."/>
            <person name="Jiang H."/>
            <person name="Liu Y."/>
            <person name="Qu J."/>
            <person name="Song X.-Z."/>
            <person name="Zhang L."/>
            <person name="Villasana D."/>
            <person name="Johnson A."/>
            <person name="Liu J."/>
            <person name="Liyanage D."/>
            <person name="Lorensuhewa L."/>
            <person name="Robinson T."/>
            <person name="Song A."/>
            <person name="Song B.-B."/>
            <person name="Dinh H."/>
            <person name="Thornton R."/>
            <person name="Coyle M."/>
            <person name="Francisco L."/>
            <person name="Jackson L."/>
            <person name="Javaid M."/>
            <person name="Korchina V."/>
            <person name="Kovar C."/>
            <person name="Mata R."/>
            <person name="Mathew T."/>
            <person name="Ngo R."/>
            <person name="Nguyen L."/>
            <person name="Nguyen N."/>
            <person name="Okwuonu G."/>
            <person name="Ongeri F."/>
            <person name="Pham C."/>
            <person name="Simmons D."/>
            <person name="Wilczek-Boney K."/>
            <person name="Hale W."/>
            <person name="Jakkamsetti A."/>
            <person name="Pham P."/>
            <person name="Ruth R."/>
            <person name="San Lucas F."/>
            <person name="Warren J."/>
            <person name="Zhang J."/>
            <person name="Zhao Z."/>
            <person name="Zhou C."/>
            <person name="Zhu D."/>
            <person name="Lee S."/>
            <person name="Bess C."/>
            <person name="Blankenburg K."/>
            <person name="Forbes L."/>
            <person name="Fu Q."/>
            <person name="Gubbala S."/>
            <person name="Hirani K."/>
            <person name="Jayaseelan J.C."/>
            <person name="Lara F."/>
            <person name="Munidasa M."/>
            <person name="Palculict T."/>
            <person name="Patil S."/>
            <person name="Pu L.-L."/>
            <person name="Saada N."/>
            <person name="Tang L."/>
            <person name="Weissenberger G."/>
            <person name="Zhu Y."/>
            <person name="Hemphill L."/>
            <person name="Shang Y."/>
            <person name="Youmans B."/>
            <person name="Ayvaz T."/>
            <person name="Ross M."/>
            <person name="Santibanez J."/>
            <person name="Aqrawi P."/>
            <person name="Gross S."/>
            <person name="Joshi V."/>
            <person name="Fowler G."/>
            <person name="Nazareth L."/>
            <person name="Reid J."/>
            <person name="Worley K."/>
            <person name="Petrosino J."/>
            <person name="Highlander S."/>
            <person name="Gibbs R."/>
        </authorList>
    </citation>
    <scope>NUCLEOTIDE SEQUENCE [LARGE SCALE GENOMIC DNA]</scope>
    <source>
        <strain evidence="11 12">ATCC 49124</strain>
    </source>
</reference>
<dbReference type="CDD" id="cd10315">
    <property type="entry name" value="CBM41_pullulanase"/>
    <property type="match status" value="1"/>
</dbReference>
<evidence type="ECO:0000256" key="1">
    <source>
        <dbReference type="ARBA" id="ARBA00008061"/>
    </source>
</evidence>
<dbReference type="NCBIfam" id="TIGR02104">
    <property type="entry name" value="pulA_typeI"/>
    <property type="match status" value="1"/>
</dbReference>
<keyword evidence="4" id="KW-0106">Calcium</keyword>
<gene>
    <name evidence="11" type="primary">pulA</name>
    <name evidence="11" type="ORF">HMPREF9425_0604</name>
</gene>
<accession>A0ABP2KKM2</accession>
<evidence type="ECO:0000313" key="12">
    <source>
        <dbReference type="Proteomes" id="UP000003697"/>
    </source>
</evidence>